<dbReference type="CDD" id="cd00009">
    <property type="entry name" value="AAA"/>
    <property type="match status" value="1"/>
</dbReference>
<feature type="compositionally biased region" description="Basic and acidic residues" evidence="7">
    <location>
        <begin position="4686"/>
        <end position="4702"/>
    </location>
</feature>
<proteinExistence type="predicted"/>
<feature type="domain" description="RZ-type" evidence="8">
    <location>
        <begin position="4611"/>
        <end position="4693"/>
    </location>
</feature>
<evidence type="ECO:0000256" key="4">
    <source>
        <dbReference type="ARBA" id="ARBA00022771"/>
    </source>
</evidence>
<accession>A0A267DP87</accession>
<dbReference type="Pfam" id="PF20173">
    <property type="entry name" value="ZnF_RZ-type"/>
    <property type="match status" value="1"/>
</dbReference>
<evidence type="ECO:0000259" key="8">
    <source>
        <dbReference type="PROSITE" id="PS51981"/>
    </source>
</evidence>
<dbReference type="InterPro" id="IPR027417">
    <property type="entry name" value="P-loop_NTPase"/>
</dbReference>
<feature type="compositionally biased region" description="Polar residues" evidence="7">
    <location>
        <begin position="488"/>
        <end position="505"/>
    </location>
</feature>
<evidence type="ECO:0000256" key="2">
    <source>
        <dbReference type="ARBA" id="ARBA00022490"/>
    </source>
</evidence>
<dbReference type="InterPro" id="IPR011704">
    <property type="entry name" value="ATPase_dyneun-rel_AAA"/>
</dbReference>
<dbReference type="GO" id="GO:0004842">
    <property type="term" value="F:ubiquitin-protein transferase activity"/>
    <property type="evidence" value="ECO:0007669"/>
    <property type="project" value="InterPro"/>
</dbReference>
<keyword evidence="4" id="KW-0863">Zinc-finger</keyword>
<evidence type="ECO:0000256" key="7">
    <source>
        <dbReference type="SAM" id="MobiDB-lite"/>
    </source>
</evidence>
<dbReference type="SUPFAM" id="SSF52540">
    <property type="entry name" value="P-loop containing nucleoside triphosphate hydrolases"/>
    <property type="match status" value="1"/>
</dbReference>
<dbReference type="GO" id="GO:0005524">
    <property type="term" value="F:ATP binding"/>
    <property type="evidence" value="ECO:0007669"/>
    <property type="project" value="InterPro"/>
</dbReference>
<keyword evidence="3" id="KW-0479">Metal-binding</keyword>
<evidence type="ECO:0000313" key="9">
    <source>
        <dbReference type="EMBL" id="PAA50507.1"/>
    </source>
</evidence>
<dbReference type="InterPro" id="IPR001841">
    <property type="entry name" value="Znf_RING"/>
</dbReference>
<feature type="non-terminal residue" evidence="9">
    <location>
        <position position="1"/>
    </location>
</feature>
<feature type="region of interest" description="Disordered" evidence="7">
    <location>
        <begin position="4154"/>
        <end position="4193"/>
    </location>
</feature>
<sequence length="5325" mass="582387">QISMDKQCQVSKTCLSCKKPNIPPWGNFCGKCKLQDKFPISCNVCGGGAKLKACSHSPADYWLKTCQIDGCMESISLDDVICIACGADCKFSVMLPVATGTSAIQLSLPASAAGDEAAMSSQSGSNISSSKQDPSMLAFEKTLDMDLSAAIVASEQSGGMNVQKTHTTMSDAEQTQTMSDAEKTQATVSYAEKTQATMSDAEKTQTMSDAEQTQTMSDAEKTQATVSDAEKTQATMSDAEKTQATMSGSEKTQATMSGSEKTQATMSDSEKTQATMSDAEKTQATMSDAEKTQTMSDAEQTQTMSDAEKTQATVSDAEKTQATVSDAEKTQATLSGSEKTQATMSDSEKTQATMSDAEKTQATMSDAAQTQATMSDAAQTQATMSDAAQTQATVSDAEKTQATMSDAAQTQATVSDAEKTQATMSDAEKTQATMSDSAQTQATMSDAAQTQATMSDAAHTQATMSDVEKLSHAQLSRKGSSSRSRDSLMQTSETENDSNPTSSKNKCSESKCPEAPTLPASETGGEPNSSVNCDQQRRSYSSVASSKQPSTENSSTRAAPQRLLYQVYIDQLTTAGEELMPVNFCCTAWQSDLSRGHLDLVLNINHTRGVSEVLCKNVFNTERIDDQLKVVHAELLLPKNSVINGQVSYVYTLATSRMNTGQSSSDLLEVLPSALIPPKRTVFSLDSETVTQLDGHLWFKLIQERPSFISTSLEHCINFCFNRLEIPSSRLDLFQCLFKSLDRHIRHDKNSSNLLCKNLLSSMLSATGQQSPYQPVSKAKPLEQQWQQWTNNLELLHFAEKAKAAPFFHGSYSLRSDEVSALLERILPPEKPCSSMLSGLTMGSKKHPGVSAAEAWFNGILSDASNFRPEYLLLLPAYHILLFGEEFRSSEGIPLKRETFLDLLKTNRGDSLFEWCGLTKQFYRLASQWGTKVSQAIEYVKTQLLQYRLVDPFIPRCYAAFMGLRLFDADLEPADWLPASVKLALIGYNLAQPPPGTTDFGFKASLPEKHSAFGIFYNTLSAQLESCSEASAATELQLCLELHCQTFEILCKRVSENGHKPLSKHLKRPNDTISCLLAAVNLTIVLCKSISDGVAESAAGKKVVAQLTLLENDVFRSEDKGDPSTVELLSQLYSTVKDCKSSLAEPCRAALDKLVDCLLYKSDFDSVLNLLDSKHLRTEALQSSVSGVAVNKITASSNSEGSVVSFFRRLLSSPSTEPLRKIGQLCFTQFRQVEPGPNSHLLFALSWKLCRQLVCHQDYKKLKSKMESDFASLLKQCLSAVRQTLKELCQAPQATPMDTAKLLIGKQAELLEYHRELDKQKRLKGVKARDSQLRAALETFKQQICVIDSGVEELRHFAGLCADKLEPKYYDIAAVRKPLAALQRMRIGDLTVQQAGERWALQLVAFGIDEKHRSLLANIRKSGFFSRSASFAELLRSRVRSRYCGLDDRIEAEEVAIEEIVLEETAEAAEETAAEEQCLDANALLDTIQAAVAEWKRQVKLLKDEDMTVDAAKRFLGDEIFQDAKKLEAELVTAGLIKREVDSLRRKINFIRSKTKNDRLCAALCTIYQNYSIDMDDKLKDLTEVEATADTLKFKDIRVSKLEANELLKDMLREPMLLEVLEAFGKAHELVKWTRQHLKKDDLKTFFDLAMIYTGDAGAMEQAKIECFYQAVVGFEPLIYDLLSCDGQVTLQQIQQNSQRVLKPCQACAKACQPGAKDCQNCLLVQHLLDSSDRVDWLQEVNSSKGTVERSTVSRVKAVATAGKLRVRARDPTEFELEIDGRTLALEDVQDLQSKLMLIIGQSDADQAMFNSFIELTNLFARLVSLCDGLGSDCCPLFENLTVEALLKPGSVDNLTLKLSQRLRPRSDRFTVADPIDGIRQAVEFLLTCREEWQQQVAAERRQHPVLNLFGARQLRFLQTHLAEELLEQDRPCPSLLHLLRFAVPNATAEEAVTTLQAVLGASTDSAIESPCASPCESAPSYAAGVAEVLTPVWRRFLDGTGGQLASFRSLSFSQLAQFLNNLEAPRMSPSLAPTPLSMLPLPGLTAVSMPEGQQLLTCLDAFRLAFNRLPLPAEVLCCSRTTEREELRLFLDRALSPSAAGRPDRLFVLLWAERLPYELSCYAESHLTQLLNQFSSGASSSSRLLAVLTEAGRRSGGPLCAALGHFVQDAVRVPSEREVVAWACGQLGGAESAAQVTLVTSARPGMGKSLRCQRLAGPAKPRIFSWHAATFEPNRLYEFLCSADATDSEAAVTRRVFHLDIAREVREDLDEALAQLLLLGALRSSKGFVWRRSPRDVFLLEHSPLRLGALQTIRFLPTVRCVTPAETLGRMRAGAASGSDGCFWDELSLADDWIQRPARHLLRQVNAAPVTAVAALETLSDNCGLRDPSWLELATFCRFLDRQLRDFEESDFCSAAAQEDLPGFRQFVVDSMLLMAKDFATRSLRIADESASAGTGRAAQEEDAGPERIEQFALRRHWEDEDHPYLFFNHDCTFSFVGFSVDAAGNLIGVATGQVLRRGVMTQALVQALVRNRAPLSDNFENRSRTDKLDCLRRILGSENTADPDPSYELTADNARKMLAVYMRFRCNLPVVVMGETGCGKTRLVRFLARLMLPQSAEGVDNMLVLKVHGGTTERAIEDAVRRAERLARKNSRLVPGLFTILFFDEVNSTNAVGLIKEVMCDRRLHGHPVDPDGCLRFVAACNPYRRHTDEMIDRLESSGLGYRVRKEETADRFGDLPMRHLVYRVRPMPLSLVSLLWDFGSLSSEAESQYALRMLKSGLPTEARTHADAVADAVCESQRFMRGFSDESRFVSLREVDKALRVMNWAFGYRRLHAAHREPAVNKITCALIVAMSVCYLSRLSAAFKDDYIKLLAKLLRRHSCFDNLRPLQIEELLKRCQEVFISNEVPLPPGISKNGALRENVFMMVVCISLRLPLFLVGKPGSSKSLAKTIVRSRMLGRNSASEAYKELPNTHMLAFQCSPWSTSDGIIQTFQQCAMLQRGKPQDEFVAVVVLEEVGLAEDSPDMPLKSLHPLLEDGCIEEAGPADEDSEESLPPECRKVAFVGISNWALDPAKMNRGLYVQRDVPDREELVATARGICSDGNSEDWDRLAEFYLGIHETAIHRVGREFFGLRDFFSLVKDLRRSVAAPDAADEAAVTLRCAAKNFGGLEEVDPVKEFLRPTGGQPADAHRGLAKLVLDAALETRDPEERYLLLVTQNLAGFKALLRRPGGRQSTVIFGSSFPHDQLYTKVCRDINKIKLAMERGETVVLMNMDSLYESLYDVLNQYYETCGGQRYVDLGLGTHRLKCKIHENFRIVVVADRDTVMDRFPIPLINRMEKHRLCLDSLLNSKQKQLCEAIVSCLKAELLQGQATLSDVLIGYHDDSVAALLLELWPQQSADASGICETVIDEAKLRLRVVQRLMLTASPDCYFRLAQDSPLLETAIDPESAAFRPGQRLAQRLRSALRAWPRHRLLQVTSFDQLMSEAESQQLAADCPELGGLISVNLSSFETEGQFSDFLRAFVGGARAERTLLLQLDAAHAAASAGLVASAKHCIEGVALPASGVAGAAEPLHSGDRRVLLCLRLHRSRANPFRGFESGAWLSMHVDSSAATAALHVQGLAPAPVSAIAKRLASGQATADLPVTFDLGHLVHASVFAALAQLGGAGSSAAVDRCSQRFSIFVGAFHEDPDFRALVLKFLWRGLAFVEESCSYLAYDDCSLWLRHEAARLESVLESGTFAESAWRVLCRKATPVLAAFLSLADRHHGLDALSSGPGWRRNLWLRLARLLLTPAEGFSASTAACEALTRFAQPNAGSVAAAADEPACQLPFAAEVVSSLRKLRQALADANLGYSGGWPSQLMSEFPGTPIGAALDDCGGSGDVAAVLAGDLLLLSRASILNGDAGADVHRLVADLLERQARTDATADASSESEQPARLAAAVWAASVEWRDCLRLSAALMARADGLAASLTEAADGVRRCADLPLAALEHFQLGFSRAGMVAALTNPGHRSAWCRQVRDCGPAVENLLAKVVQLAQEAAAEARAAWQRVQCVQLFLDTVSLPFDAESSVPEGLIQPVRLWNSFLANPHASFKTVTAIRLIEAFLTQTDADIASSLTCCVCDESDEGDEGSPAHLLLACGHRLCRDCSGLPDESESDEDVELADDEQAAEQDGRNSDEAEDAEEPDGSPAGASARLRCPVCQESGVAAAAPAGASFGVRAEFRARCNTFMMETVGRLTFGGGPEPPSPELCRHLVAYVTACDAGGPSETKEFAFFTQNRDPSPVFRSFILQQLLRYSRDSVQQQLTEHLASARDILGQAAAVDLARIVCHCLEDLRMAKLANQVRPDLRLKLALSHLQTGLADQPQPDCLDGLSSLATGRAALTALADALAEDEQRLAGERLDRPATVARSHLKSCRPARVFLLRSLASRLGGGGAVRLLRQHRWLAEVFGDELGGGAAGQDNRGGASQPELLLCHSEEFRTARKAVWQLVLGMGNQRLSCDQRMQSLAAASVVHQLQAMEPRPASLEDVEPQIFVSQLLPEALSSQLGRQLLELLELQVPGQRPEVQHQLRSLLLHAAYLAAVAQPGRSSLLDFFQQLPTKASGWFLPGMPHDLMFEAVQAIRARPAEGENPTLWNPTLYLCPSGHPYIITECGRPWTRGRCNVCQRQIGGAGHDADPDNQVQLDRPDQSQRGFLEDPSDRGGWRSLPAGCVAALRLLQGLFLFSSTAYRGSSNPEQLGRDLVRLARQLGRSTEAASQLVHILLARLAAHTDGGDNWRDLGEQAGRQRLEQRLMSSHVMMQGRLETEAEAPLAEATRLLAADSVGVVNSLLSVACGAATEDSGLWSWREPLTVARAAAQCPEGGLVRAAQEVNRALLHLPRLPDLVRLSEQLAADPDVVADAVKMDQRKRQSAGGRLQPHQPLFLTRLAKQQRPELADQIGHLQAAWRDLRPLLLSELDGLDPRLAETPDRQLPAWAALPRPGGLLQGLLRILCDAQNRLLEACQDLLPDSAADAAVFAVDAGPGDVADLQLERDLPPLILRCRSYALSGGAGGSVIDAKLDVSALERLLADSRLRSLPRLRPGLGRLSTSATGPGSGGSVGALMLRLLATPEEDAASDEQRRLLARWADPDSGHLPADLPSLTRLAEQQLPAAARLAAAGGREPLRRQLEAALPADESLLAAAAASPAGLARLWLAADLRRWVGLADEGLRPFDEFPGAPAAAVAEDSAAAPALKLGEAFKQRRQPLMRALHQLVALWLSAGDSESQLLDLPLAEVADYLEPPPPQPLKEAIGVLGEAFANRPDLLCRQAGLVWQALCLEVWA</sequence>
<dbReference type="InterPro" id="IPR031248">
    <property type="entry name" value="RNF213"/>
</dbReference>
<protein>
    <recommendedName>
        <fullName evidence="8">RZ-type domain-containing protein</fullName>
    </recommendedName>
</protein>
<dbReference type="Gene3D" id="3.40.50.300">
    <property type="entry name" value="P-loop containing nucleotide triphosphate hydrolases"/>
    <property type="match status" value="1"/>
</dbReference>
<dbReference type="Pfam" id="PF07728">
    <property type="entry name" value="AAA_5"/>
    <property type="match status" value="1"/>
</dbReference>
<name>A0A267DP87_9PLAT</name>
<reference evidence="9 10" key="1">
    <citation type="submission" date="2017-06" db="EMBL/GenBank/DDBJ databases">
        <title>A platform for efficient transgenesis in Macrostomum lignano, a flatworm model organism for stem cell research.</title>
        <authorList>
            <person name="Berezikov E."/>
        </authorList>
    </citation>
    <scope>NUCLEOTIDE SEQUENCE [LARGE SCALE GENOMIC DNA]</scope>
    <source>
        <strain evidence="9">DV1</strain>
        <tissue evidence="9">Whole organism</tissue>
    </source>
</reference>
<dbReference type="Gene3D" id="2.160.20.80">
    <property type="entry name" value="E3 ubiquitin-protein ligase SopA"/>
    <property type="match status" value="2"/>
</dbReference>
<dbReference type="GO" id="GO:0002376">
    <property type="term" value="P:immune system process"/>
    <property type="evidence" value="ECO:0007669"/>
    <property type="project" value="UniProtKB-KW"/>
</dbReference>
<comment type="caution">
    <text evidence="9">The sequence shown here is derived from an EMBL/GenBank/DDBJ whole genome shotgun (WGS) entry which is preliminary data.</text>
</comment>
<dbReference type="OrthoDB" id="2423195at2759"/>
<feature type="compositionally biased region" description="Polar residues" evidence="7">
    <location>
        <begin position="195"/>
        <end position="464"/>
    </location>
</feature>
<dbReference type="SMART" id="SM00382">
    <property type="entry name" value="AAA"/>
    <property type="match status" value="2"/>
</dbReference>
<dbReference type="InterPro" id="IPR046439">
    <property type="entry name" value="ZF_RZ_dom"/>
</dbReference>
<keyword evidence="10" id="KW-1185">Reference proteome</keyword>
<keyword evidence="2" id="KW-0963">Cytoplasm</keyword>
<keyword evidence="5" id="KW-0862">Zinc</keyword>
<dbReference type="GO" id="GO:0016887">
    <property type="term" value="F:ATP hydrolysis activity"/>
    <property type="evidence" value="ECO:0007669"/>
    <property type="project" value="InterPro"/>
</dbReference>
<gene>
    <name evidence="9" type="ORF">BOX15_Mlig021635g1</name>
</gene>
<dbReference type="PANTHER" id="PTHR22605:SF16">
    <property type="entry name" value="E3 UBIQUITIN-PROTEIN LIGASE RNF213"/>
    <property type="match status" value="1"/>
</dbReference>
<feature type="region of interest" description="Disordered" evidence="7">
    <location>
        <begin position="195"/>
        <end position="557"/>
    </location>
</feature>
<evidence type="ECO:0000256" key="1">
    <source>
        <dbReference type="ARBA" id="ARBA00004496"/>
    </source>
</evidence>
<feature type="region of interest" description="Disordered" evidence="7">
    <location>
        <begin position="4674"/>
        <end position="4702"/>
    </location>
</feature>
<feature type="compositionally biased region" description="Polar residues" evidence="7">
    <location>
        <begin position="526"/>
        <end position="557"/>
    </location>
</feature>
<dbReference type="SMART" id="SM00184">
    <property type="entry name" value="RING"/>
    <property type="match status" value="1"/>
</dbReference>
<dbReference type="PROSITE" id="PS51981">
    <property type="entry name" value="ZF_RZ"/>
    <property type="match status" value="1"/>
</dbReference>
<keyword evidence="6" id="KW-0391">Immunity</keyword>
<evidence type="ECO:0000313" key="10">
    <source>
        <dbReference type="Proteomes" id="UP000215902"/>
    </source>
</evidence>
<organism evidence="9 10">
    <name type="scientific">Macrostomum lignano</name>
    <dbReference type="NCBI Taxonomy" id="282301"/>
    <lineage>
        <taxon>Eukaryota</taxon>
        <taxon>Metazoa</taxon>
        <taxon>Spiralia</taxon>
        <taxon>Lophotrochozoa</taxon>
        <taxon>Platyhelminthes</taxon>
        <taxon>Rhabditophora</taxon>
        <taxon>Macrostomorpha</taxon>
        <taxon>Macrostomida</taxon>
        <taxon>Macrostomidae</taxon>
        <taxon>Macrostomum</taxon>
    </lineage>
</organism>
<dbReference type="SUPFAM" id="SSF141571">
    <property type="entry name" value="Pentapeptide repeat-like"/>
    <property type="match status" value="1"/>
</dbReference>
<dbReference type="GO" id="GO:0008270">
    <property type="term" value="F:zinc ion binding"/>
    <property type="evidence" value="ECO:0007669"/>
    <property type="project" value="UniProtKB-KW"/>
</dbReference>
<dbReference type="Proteomes" id="UP000215902">
    <property type="component" value="Unassembled WGS sequence"/>
</dbReference>
<feature type="compositionally biased region" description="Acidic residues" evidence="7">
    <location>
        <begin position="4154"/>
        <end position="4169"/>
    </location>
</feature>
<dbReference type="PANTHER" id="PTHR22605">
    <property type="entry name" value="RZ-TYPE DOMAIN-CONTAINING PROTEIN"/>
    <property type="match status" value="1"/>
</dbReference>
<evidence type="ECO:0000256" key="5">
    <source>
        <dbReference type="ARBA" id="ARBA00022833"/>
    </source>
</evidence>
<evidence type="ECO:0000256" key="6">
    <source>
        <dbReference type="ARBA" id="ARBA00022859"/>
    </source>
</evidence>
<evidence type="ECO:0000256" key="3">
    <source>
        <dbReference type="ARBA" id="ARBA00022723"/>
    </source>
</evidence>
<comment type="subcellular location">
    <subcellularLocation>
        <location evidence="1">Cytoplasm</location>
    </subcellularLocation>
</comment>
<dbReference type="GO" id="GO:0005737">
    <property type="term" value="C:cytoplasm"/>
    <property type="evidence" value="ECO:0007669"/>
    <property type="project" value="UniProtKB-SubCell"/>
</dbReference>
<dbReference type="STRING" id="282301.A0A267DP87"/>
<dbReference type="InterPro" id="IPR003593">
    <property type="entry name" value="AAA+_ATPase"/>
</dbReference>
<dbReference type="EMBL" id="NIVC01003619">
    <property type="protein sequence ID" value="PAA50507.1"/>
    <property type="molecule type" value="Genomic_DNA"/>
</dbReference>